<dbReference type="Ensembl" id="ENSCCRT00010120934.1">
    <property type="protein sequence ID" value="ENSCCRP00010108674.1"/>
    <property type="gene ID" value="ENSCCRG00010047992.1"/>
</dbReference>
<dbReference type="Pfam" id="PF22050">
    <property type="entry name" value="Toddler"/>
    <property type="match status" value="1"/>
</dbReference>
<protein>
    <submittedName>
        <fullName evidence="1">Apelin receptor early endogenous ligand</fullName>
    </submittedName>
</protein>
<accession>A0A8C1XNE2</accession>
<name>A0A8C1XNE2_CYPCA</name>
<proteinExistence type="predicted"/>
<evidence type="ECO:0000313" key="2">
    <source>
        <dbReference type="Proteomes" id="UP000694427"/>
    </source>
</evidence>
<dbReference type="InterPro" id="IPR047853">
    <property type="entry name" value="ELA"/>
</dbReference>
<dbReference type="AlphaFoldDB" id="A0A8C1XNE2"/>
<keyword evidence="2" id="KW-1185">Reference proteome</keyword>
<dbReference type="Proteomes" id="UP000694700">
    <property type="component" value="Unplaced"/>
</dbReference>
<dbReference type="Ensembl" id="ENSCCRT00020004748.1">
    <property type="protein sequence ID" value="ENSCCRP00020004156.1"/>
    <property type="gene ID" value="ENSCCRG00020002411.1"/>
</dbReference>
<dbReference type="CDD" id="cd20244">
    <property type="entry name" value="Toddler"/>
    <property type="match status" value="1"/>
</dbReference>
<reference evidence="1" key="1">
    <citation type="submission" date="2025-05" db="UniProtKB">
        <authorList>
            <consortium name="Ensembl"/>
        </authorList>
    </citation>
    <scope>IDENTIFICATION</scope>
</reference>
<organism evidence="1 3">
    <name type="scientific">Cyprinus carpio</name>
    <name type="common">Common carp</name>
    <dbReference type="NCBI Taxonomy" id="7962"/>
    <lineage>
        <taxon>Eukaryota</taxon>
        <taxon>Metazoa</taxon>
        <taxon>Chordata</taxon>
        <taxon>Craniata</taxon>
        <taxon>Vertebrata</taxon>
        <taxon>Euteleostomi</taxon>
        <taxon>Actinopterygii</taxon>
        <taxon>Neopterygii</taxon>
        <taxon>Teleostei</taxon>
        <taxon>Ostariophysi</taxon>
        <taxon>Cypriniformes</taxon>
        <taxon>Cyprinidae</taxon>
        <taxon>Cyprininae</taxon>
        <taxon>Cyprinus</taxon>
    </lineage>
</organism>
<dbReference type="Ensembl" id="ENSCCRT00015085173.1">
    <property type="protein sequence ID" value="ENSCCRP00015082484.1"/>
    <property type="gene ID" value="ENSCCRG00015033309.1"/>
</dbReference>
<dbReference type="GO" id="GO:0031704">
    <property type="term" value="F:apelin receptor binding"/>
    <property type="evidence" value="ECO:0007669"/>
    <property type="project" value="InterPro"/>
</dbReference>
<dbReference type="GO" id="GO:0007507">
    <property type="term" value="P:heart development"/>
    <property type="evidence" value="ECO:0007669"/>
    <property type="project" value="InterPro"/>
</dbReference>
<sequence>MSVITRTSDCYIALQIVCYQLGRPLILILFQVTPQSGEGYFLNLRRKYRRHNCPKKRCLPLHSRVPFP</sequence>
<evidence type="ECO:0000313" key="3">
    <source>
        <dbReference type="Proteomes" id="UP000694700"/>
    </source>
</evidence>
<dbReference type="Proteomes" id="UP000694701">
    <property type="component" value="Unplaced"/>
</dbReference>
<evidence type="ECO:0000313" key="1">
    <source>
        <dbReference type="Ensembl" id="ENSCCRP00015082484.1"/>
    </source>
</evidence>
<dbReference type="Proteomes" id="UP000694427">
    <property type="component" value="Unplaced"/>
</dbReference>
<dbReference type="GO" id="GO:0060183">
    <property type="term" value="P:apelin receptor signaling pathway"/>
    <property type="evidence" value="ECO:0007669"/>
    <property type="project" value="InterPro"/>
</dbReference>